<dbReference type="Proteomes" id="UP001367316">
    <property type="component" value="Unassembled WGS sequence"/>
</dbReference>
<feature type="region of interest" description="Disordered" evidence="1">
    <location>
        <begin position="174"/>
        <end position="248"/>
    </location>
</feature>
<feature type="compositionally biased region" description="Polar residues" evidence="1">
    <location>
        <begin position="205"/>
        <end position="221"/>
    </location>
</feature>
<feature type="compositionally biased region" description="Polar residues" evidence="1">
    <location>
        <begin position="181"/>
        <end position="190"/>
    </location>
</feature>
<keyword evidence="3" id="KW-1185">Reference proteome</keyword>
<feature type="region of interest" description="Disordered" evidence="1">
    <location>
        <begin position="396"/>
        <end position="443"/>
    </location>
</feature>
<feature type="compositionally biased region" description="Polar residues" evidence="1">
    <location>
        <begin position="1"/>
        <end position="13"/>
    </location>
</feature>
<protein>
    <submittedName>
        <fullName evidence="2">Uncharacterized protein</fullName>
    </submittedName>
</protein>
<comment type="caution">
    <text evidence="2">The sequence shown here is derived from an EMBL/GenBank/DDBJ whole genome shotgun (WGS) entry which is preliminary data.</text>
</comment>
<sequence>MSRAEPSSTSSSGLRPAPSREAQRFDASGSDHLCHHLLHYNQSKFEPGENYALVQGASDTCGHDISVPQETRDKIVEGDIESPRHCMECLIDRYRSATSKLCHRLSFWEPRPRGQAYKNLRREVREKMMDIGNLQLLQDNRADWEDCRAAKMTARRAESAGVKRVAFVDNDVVETRDQQSLDDSSGTTADSVDPSEDEEIEKTAQDQGISTQTFLKSQNPERPTPEPISPLLPSEKDSPRQPAESSLDTGRLAYPHAIASCKMSIIHTIFDLANYEELVHPKTGSHSLITAMCEHTIGVSNEVAIKVARGLRAKPTMCAHCCYEWERESFSRWQEQRARYDEGHNVAWDDVQKARREWQSAKVSLTNQMTLEDAWTDEEEEMAFDFKMSKAWRAGREGQASRPLRFNKQVDVREFEAGDESAENKREAGELEGEPEAKRRKSE</sequence>
<feature type="compositionally biased region" description="Basic and acidic residues" evidence="1">
    <location>
        <begin position="408"/>
        <end position="429"/>
    </location>
</feature>
<evidence type="ECO:0000313" key="3">
    <source>
        <dbReference type="Proteomes" id="UP001367316"/>
    </source>
</evidence>
<feature type="region of interest" description="Disordered" evidence="1">
    <location>
        <begin position="1"/>
        <end position="26"/>
    </location>
</feature>
<name>A0ABR1MSQ3_9PEZI</name>
<organism evidence="2 3">
    <name type="scientific">Phyllosticta paracitricarpa</name>
    <dbReference type="NCBI Taxonomy" id="2016321"/>
    <lineage>
        <taxon>Eukaryota</taxon>
        <taxon>Fungi</taxon>
        <taxon>Dikarya</taxon>
        <taxon>Ascomycota</taxon>
        <taxon>Pezizomycotina</taxon>
        <taxon>Dothideomycetes</taxon>
        <taxon>Dothideomycetes incertae sedis</taxon>
        <taxon>Botryosphaeriales</taxon>
        <taxon>Phyllostictaceae</taxon>
        <taxon>Phyllosticta</taxon>
    </lineage>
</organism>
<reference evidence="2 3" key="1">
    <citation type="submission" date="2024-04" db="EMBL/GenBank/DDBJ databases">
        <title>Phyllosticta paracitricarpa is synonymous to the EU quarantine fungus P. citricarpa based on phylogenomic analyses.</title>
        <authorList>
            <consortium name="Lawrence Berkeley National Laboratory"/>
            <person name="Van ingen-buijs V.A."/>
            <person name="Van westerhoven A.C."/>
            <person name="Haridas S."/>
            <person name="Skiadas P."/>
            <person name="Martin F."/>
            <person name="Groenewald J.Z."/>
            <person name="Crous P.W."/>
            <person name="Seidl M.F."/>
        </authorList>
    </citation>
    <scope>NUCLEOTIDE SEQUENCE [LARGE SCALE GENOMIC DNA]</scope>
    <source>
        <strain evidence="2 3">CBS 141358</strain>
    </source>
</reference>
<gene>
    <name evidence="2" type="ORF">JOL62DRAFT_560579</name>
</gene>
<accession>A0ABR1MSQ3</accession>
<proteinExistence type="predicted"/>
<evidence type="ECO:0000313" key="2">
    <source>
        <dbReference type="EMBL" id="KAK7605970.1"/>
    </source>
</evidence>
<evidence type="ECO:0000256" key="1">
    <source>
        <dbReference type="SAM" id="MobiDB-lite"/>
    </source>
</evidence>
<dbReference type="EMBL" id="JBBPBF010000059">
    <property type="protein sequence ID" value="KAK7605970.1"/>
    <property type="molecule type" value="Genomic_DNA"/>
</dbReference>